<keyword evidence="3" id="KW-1185">Reference proteome</keyword>
<dbReference type="Proteomes" id="UP001157006">
    <property type="component" value="Chromosome 3"/>
</dbReference>
<protein>
    <submittedName>
        <fullName evidence="2">Uncharacterized protein</fullName>
    </submittedName>
</protein>
<organism evidence="2 3">
    <name type="scientific">Vicia faba</name>
    <name type="common">Broad bean</name>
    <name type="synonym">Faba vulgaris</name>
    <dbReference type="NCBI Taxonomy" id="3906"/>
    <lineage>
        <taxon>Eukaryota</taxon>
        <taxon>Viridiplantae</taxon>
        <taxon>Streptophyta</taxon>
        <taxon>Embryophyta</taxon>
        <taxon>Tracheophyta</taxon>
        <taxon>Spermatophyta</taxon>
        <taxon>Magnoliopsida</taxon>
        <taxon>eudicotyledons</taxon>
        <taxon>Gunneridae</taxon>
        <taxon>Pentapetalae</taxon>
        <taxon>rosids</taxon>
        <taxon>fabids</taxon>
        <taxon>Fabales</taxon>
        <taxon>Fabaceae</taxon>
        <taxon>Papilionoideae</taxon>
        <taxon>50 kb inversion clade</taxon>
        <taxon>NPAAA clade</taxon>
        <taxon>Hologalegina</taxon>
        <taxon>IRL clade</taxon>
        <taxon>Fabeae</taxon>
        <taxon>Vicia</taxon>
    </lineage>
</organism>
<reference evidence="2 3" key="1">
    <citation type="submission" date="2023-01" db="EMBL/GenBank/DDBJ databases">
        <authorList>
            <person name="Kreplak J."/>
        </authorList>
    </citation>
    <scope>NUCLEOTIDE SEQUENCE [LARGE SCALE GENOMIC DNA]</scope>
</reference>
<dbReference type="AlphaFoldDB" id="A0AAV0ZV11"/>
<accession>A0AAV0ZV11</accession>
<keyword evidence="1" id="KW-0472">Membrane</keyword>
<evidence type="ECO:0000256" key="1">
    <source>
        <dbReference type="SAM" id="Phobius"/>
    </source>
</evidence>
<evidence type="ECO:0000313" key="2">
    <source>
        <dbReference type="EMBL" id="CAI8601594.1"/>
    </source>
</evidence>
<gene>
    <name evidence="2" type="ORF">VFH_III002040</name>
</gene>
<keyword evidence="1" id="KW-0812">Transmembrane</keyword>
<dbReference type="EMBL" id="OX451738">
    <property type="protein sequence ID" value="CAI8601594.1"/>
    <property type="molecule type" value="Genomic_DNA"/>
</dbReference>
<name>A0AAV0ZV11_VICFA</name>
<proteinExistence type="predicted"/>
<evidence type="ECO:0000313" key="3">
    <source>
        <dbReference type="Proteomes" id="UP001157006"/>
    </source>
</evidence>
<feature type="transmembrane region" description="Helical" evidence="1">
    <location>
        <begin position="80"/>
        <end position="102"/>
    </location>
</feature>
<sequence length="103" mass="12318">MQDWILKTQTLKLFLRPLLHNFYLSMKAFTPQMRLSKEKSTIFKHQSSSKVMRQLCFMRRCVEVEGLIKGAMVEMMEIDILLFAYLILFHALHLKNILLFCFM</sequence>
<keyword evidence="1" id="KW-1133">Transmembrane helix</keyword>